<dbReference type="GO" id="GO:0006887">
    <property type="term" value="P:exocytosis"/>
    <property type="evidence" value="ECO:0007669"/>
    <property type="project" value="InterPro"/>
</dbReference>
<dbReference type="InterPro" id="IPR010326">
    <property type="entry name" value="EXOC3/Sec6"/>
</dbReference>
<dbReference type="Pfam" id="PF06046">
    <property type="entry name" value="Sec6"/>
    <property type="match status" value="1"/>
</dbReference>
<proteinExistence type="predicted"/>
<evidence type="ECO:0000313" key="3">
    <source>
        <dbReference type="WBParaSite" id="SBAD_0000736801-mRNA-1"/>
    </source>
</evidence>
<name>A0A183IU05_9BILA</name>
<dbReference type="AlphaFoldDB" id="A0A183IU05"/>
<dbReference type="PANTHER" id="PTHR21292:SF1">
    <property type="entry name" value="EXOCYST COMPLEX COMPONENT 3"/>
    <property type="match status" value="1"/>
</dbReference>
<organism evidence="3">
    <name type="scientific">Soboliphyme baturini</name>
    <dbReference type="NCBI Taxonomy" id="241478"/>
    <lineage>
        <taxon>Eukaryota</taxon>
        <taxon>Metazoa</taxon>
        <taxon>Ecdysozoa</taxon>
        <taxon>Nematoda</taxon>
        <taxon>Enoplea</taxon>
        <taxon>Dorylaimia</taxon>
        <taxon>Dioctophymatida</taxon>
        <taxon>Dioctophymatoidea</taxon>
        <taxon>Soboliphymatidae</taxon>
        <taxon>Soboliphyme</taxon>
    </lineage>
</organism>
<dbReference type="PANTHER" id="PTHR21292">
    <property type="entry name" value="EXOCYST COMPLEX COMPONENT SEC6-RELATED"/>
    <property type="match status" value="1"/>
</dbReference>
<dbReference type="Proteomes" id="UP000270296">
    <property type="component" value="Unassembled WGS sequence"/>
</dbReference>
<dbReference type="OrthoDB" id="10047020at2759"/>
<keyword evidence="2" id="KW-1185">Reference proteome</keyword>
<reference evidence="3" key="1">
    <citation type="submission" date="2016-06" db="UniProtKB">
        <authorList>
            <consortium name="WormBaseParasite"/>
        </authorList>
    </citation>
    <scope>IDENTIFICATION</scope>
</reference>
<sequence>MDISRLDEEAFAAASSQVAAMLRRSDQLQKLEQYQQLAVRKRVILQCFSLFLSFAFAQAAVEAMLKTTVQSQLEGVRNGLSQLYSVHEDVKMIETALKDVLEQANFFTQVQIKLKTLKEQNNVHVQCSSAMENLHAIYHIQETIENTYELLKDSKLLHVHKNLMELENARDDVMFEVFKSRVDSHYDQKILADYFAEVAKLVEELGKQLWYIVSRTLEAVRGADPGPQQLVTALRIIEREERIDQFHKERQISTGFLPLGRPRRWREKCFNVLENVVCQRIEGNQLEDRSLNKQWLARYLELCRMTVLQDLRVIKVSNVALKLLFCRWLYIVFSTRLNEIASDTLEKNELLQLLNWVRLYGFVEWYEGAAPEADMNGHYYTPLPSILFQMIDDQTCFRFRRG</sequence>
<reference evidence="1 2" key="2">
    <citation type="submission" date="2018-11" db="EMBL/GenBank/DDBJ databases">
        <authorList>
            <consortium name="Pathogen Informatics"/>
        </authorList>
    </citation>
    <scope>NUCLEOTIDE SEQUENCE [LARGE SCALE GENOMIC DNA]</scope>
</reference>
<evidence type="ECO:0000313" key="2">
    <source>
        <dbReference type="Proteomes" id="UP000270296"/>
    </source>
</evidence>
<gene>
    <name evidence="1" type="ORF">SBAD_LOCUS7102</name>
</gene>
<evidence type="ECO:0000313" key="1">
    <source>
        <dbReference type="EMBL" id="VDP11894.1"/>
    </source>
</evidence>
<dbReference type="GO" id="GO:0000149">
    <property type="term" value="F:SNARE binding"/>
    <property type="evidence" value="ECO:0007669"/>
    <property type="project" value="TreeGrafter"/>
</dbReference>
<dbReference type="EMBL" id="UZAM01010321">
    <property type="protein sequence ID" value="VDP11894.1"/>
    <property type="molecule type" value="Genomic_DNA"/>
</dbReference>
<dbReference type="GO" id="GO:0000145">
    <property type="term" value="C:exocyst"/>
    <property type="evidence" value="ECO:0007669"/>
    <property type="project" value="InterPro"/>
</dbReference>
<dbReference type="GO" id="GO:0051601">
    <property type="term" value="P:exocyst localization"/>
    <property type="evidence" value="ECO:0007669"/>
    <property type="project" value="TreeGrafter"/>
</dbReference>
<dbReference type="WBParaSite" id="SBAD_0000736801-mRNA-1">
    <property type="protein sequence ID" value="SBAD_0000736801-mRNA-1"/>
    <property type="gene ID" value="SBAD_0000736801"/>
</dbReference>
<accession>A0A183IU05</accession>
<protein>
    <submittedName>
        <fullName evidence="3">TNF receptor associated factor 3</fullName>
    </submittedName>
</protein>